<organism evidence="1">
    <name type="scientific">Rhizophora mucronata</name>
    <name type="common">Asiatic mangrove</name>
    <dbReference type="NCBI Taxonomy" id="61149"/>
    <lineage>
        <taxon>Eukaryota</taxon>
        <taxon>Viridiplantae</taxon>
        <taxon>Streptophyta</taxon>
        <taxon>Embryophyta</taxon>
        <taxon>Tracheophyta</taxon>
        <taxon>Spermatophyta</taxon>
        <taxon>Magnoliopsida</taxon>
        <taxon>eudicotyledons</taxon>
        <taxon>Gunneridae</taxon>
        <taxon>Pentapetalae</taxon>
        <taxon>rosids</taxon>
        <taxon>fabids</taxon>
        <taxon>Malpighiales</taxon>
        <taxon>Rhizophoraceae</taxon>
        <taxon>Rhizophora</taxon>
    </lineage>
</organism>
<reference evidence="1" key="1">
    <citation type="submission" date="2018-02" db="EMBL/GenBank/DDBJ databases">
        <title>Rhizophora mucronata_Transcriptome.</title>
        <authorList>
            <person name="Meera S.P."/>
            <person name="Sreeshan A."/>
            <person name="Augustine A."/>
        </authorList>
    </citation>
    <scope>NUCLEOTIDE SEQUENCE</scope>
    <source>
        <tissue evidence="1">Leaf</tissue>
    </source>
</reference>
<protein>
    <submittedName>
        <fullName evidence="1">Uncharacterized protein</fullName>
    </submittedName>
</protein>
<proteinExistence type="predicted"/>
<name>A0A2P2QZE4_RHIMU</name>
<accession>A0A2P2QZE4</accession>
<evidence type="ECO:0000313" key="1">
    <source>
        <dbReference type="EMBL" id="MBX72317.1"/>
    </source>
</evidence>
<sequence length="15" mass="1656">MCVLGIKSFLSSSHF</sequence>
<dbReference type="EMBL" id="GGEC01091833">
    <property type="protein sequence ID" value="MBX72317.1"/>
    <property type="molecule type" value="Transcribed_RNA"/>
</dbReference>